<protein>
    <recommendedName>
        <fullName evidence="5">HECT domain-containing protein</fullName>
    </recommendedName>
</protein>
<dbReference type="GeneID" id="17262415"/>
<evidence type="ECO:0000313" key="6">
    <source>
        <dbReference type="EnsemblProtists" id="EOD16266"/>
    </source>
</evidence>
<feature type="active site" description="Glycyl thioester intermediate" evidence="2">
    <location>
        <position position="802"/>
    </location>
</feature>
<evidence type="ECO:0000259" key="5">
    <source>
        <dbReference type="PROSITE" id="PS50237"/>
    </source>
</evidence>
<dbReference type="Pfam" id="PF00632">
    <property type="entry name" value="HECT"/>
    <property type="match status" value="1"/>
</dbReference>
<dbReference type="InterPro" id="IPR000569">
    <property type="entry name" value="HECT_dom"/>
</dbReference>
<sequence>MVQGEIRLRRRLRDAGLSNIAEDGARLAAALTATSNDVERAFCLIRASQTPRAAATSEPRQPGSAGAAGDSTTLKVRVEIGLWSAGVSQVKFSKGGLEWRPSKSLPSDNGTPDLKMSANTISHATVDRHLGNHKLSIKGTIVVPNYALSAHYDHGAAKGNPKAYLHLARDSQLHTAGAGSQPEAASSSAAAAAPTSLLSDSSQAAATQVGSITNEQDLRHRLVLEIQCNQMLKQQLAKAKQSAAAAREAAAVQTRTSGAAAEPDPPPVVAAAATSPALLGVGLVGRGLGRLRCLPAPQTFAPQPPSADAVAASSELAALKERLAASERARTRAEGALAAASRETLLQRFVAFDAHRDRQFSCHRGSFWKDDKRSSLGTFALRRSSLAVDVLETIRRELSPSSAMWAPFHVQMLQDSKIAAADESVCRAVTGEMHVKEAGVDQSGVTIDMFAQFFRSLRSLPETSRLFERHGTATCALPLRDALAGAEPASEAPPAKRQRRAGGASSGASGAAVAPLSSCGSRDLLALVGRFIALALIRGDGHFVDDQLPDFVIEFLSTDNYQSLQRPDGALAALEQTGLAGEYTRPLLERDIEEFAELIAEEASDLRLWHLCRRCVCGCTGDAPGAPPCSCACWREPLTEETKRAQIVRVAMHDLYEVRKGSLRALKKGFQGEDQPETDSSGAYFFSPQLGIFSPAEVALRLRGQEVTTPDELLKELSFRAQDADELTSSGEMGKTSTAAFEATREWLSEFVMKLEAAGVKNFLRFITGLSSVKATSTGEQTPIIVHVYHDPVGNTPTASTCTRTMLLPAYQSRADFEKKLNWSLEEFRVRSSQIGGAEMGWQ</sequence>
<dbReference type="EnsemblProtists" id="EOD16266">
    <property type="protein sequence ID" value="EOD16266"/>
    <property type="gene ID" value="EMIHUDRAFT_210599"/>
</dbReference>
<keyword evidence="1 2" id="KW-0833">Ubl conjugation pathway</keyword>
<name>A0A0D3IYD1_EMIH1</name>
<evidence type="ECO:0000256" key="1">
    <source>
        <dbReference type="ARBA" id="ARBA00022786"/>
    </source>
</evidence>
<dbReference type="GO" id="GO:0004842">
    <property type="term" value="F:ubiquitin-protein transferase activity"/>
    <property type="evidence" value="ECO:0007669"/>
    <property type="project" value="InterPro"/>
</dbReference>
<feature type="domain" description="HECT" evidence="5">
    <location>
        <begin position="637"/>
        <end position="838"/>
    </location>
</feature>
<dbReference type="InterPro" id="IPR035983">
    <property type="entry name" value="Hect_E3_ubiquitin_ligase"/>
</dbReference>
<dbReference type="Gene3D" id="3.90.1750.10">
    <property type="entry name" value="Hect, E3 ligase catalytic domains"/>
    <property type="match status" value="1"/>
</dbReference>
<reference evidence="6" key="2">
    <citation type="submission" date="2024-10" db="UniProtKB">
        <authorList>
            <consortium name="EnsemblProtists"/>
        </authorList>
    </citation>
    <scope>IDENTIFICATION</scope>
</reference>
<proteinExistence type="predicted"/>
<keyword evidence="7" id="KW-1185">Reference proteome</keyword>
<evidence type="ECO:0000256" key="4">
    <source>
        <dbReference type="SAM" id="MobiDB-lite"/>
    </source>
</evidence>
<feature type="region of interest" description="Disordered" evidence="4">
    <location>
        <begin position="486"/>
        <end position="508"/>
    </location>
</feature>
<dbReference type="RefSeq" id="XP_005768695.1">
    <property type="nucleotide sequence ID" value="XM_005768638.1"/>
</dbReference>
<feature type="region of interest" description="Disordered" evidence="4">
    <location>
        <begin position="50"/>
        <end position="70"/>
    </location>
</feature>
<dbReference type="PROSITE" id="PS50237">
    <property type="entry name" value="HECT"/>
    <property type="match status" value="1"/>
</dbReference>
<evidence type="ECO:0000256" key="2">
    <source>
        <dbReference type="PROSITE-ProRule" id="PRU00104"/>
    </source>
</evidence>
<dbReference type="Gene3D" id="3.30.2410.10">
    <property type="entry name" value="Hect, E3 ligase catalytic domain"/>
    <property type="match status" value="1"/>
</dbReference>
<feature type="coiled-coil region" evidence="3">
    <location>
        <begin position="309"/>
        <end position="343"/>
    </location>
</feature>
<evidence type="ECO:0000313" key="7">
    <source>
        <dbReference type="Proteomes" id="UP000013827"/>
    </source>
</evidence>
<accession>A0A0D3IYD1</accession>
<dbReference type="AlphaFoldDB" id="A0A0D3IYD1"/>
<reference evidence="7" key="1">
    <citation type="journal article" date="2013" name="Nature">
        <title>Pan genome of the phytoplankton Emiliania underpins its global distribution.</title>
        <authorList>
            <person name="Read B.A."/>
            <person name="Kegel J."/>
            <person name="Klute M.J."/>
            <person name="Kuo A."/>
            <person name="Lefebvre S.C."/>
            <person name="Maumus F."/>
            <person name="Mayer C."/>
            <person name="Miller J."/>
            <person name="Monier A."/>
            <person name="Salamov A."/>
            <person name="Young J."/>
            <person name="Aguilar M."/>
            <person name="Claverie J.M."/>
            <person name="Frickenhaus S."/>
            <person name="Gonzalez K."/>
            <person name="Herman E.K."/>
            <person name="Lin Y.C."/>
            <person name="Napier J."/>
            <person name="Ogata H."/>
            <person name="Sarno A.F."/>
            <person name="Shmutz J."/>
            <person name="Schroeder D."/>
            <person name="de Vargas C."/>
            <person name="Verret F."/>
            <person name="von Dassow P."/>
            <person name="Valentin K."/>
            <person name="Van de Peer Y."/>
            <person name="Wheeler G."/>
            <person name="Dacks J.B."/>
            <person name="Delwiche C.F."/>
            <person name="Dyhrman S.T."/>
            <person name="Glockner G."/>
            <person name="John U."/>
            <person name="Richards T."/>
            <person name="Worden A.Z."/>
            <person name="Zhang X."/>
            <person name="Grigoriev I.V."/>
            <person name="Allen A.E."/>
            <person name="Bidle K."/>
            <person name="Borodovsky M."/>
            <person name="Bowler C."/>
            <person name="Brownlee C."/>
            <person name="Cock J.M."/>
            <person name="Elias M."/>
            <person name="Gladyshev V.N."/>
            <person name="Groth M."/>
            <person name="Guda C."/>
            <person name="Hadaegh A."/>
            <person name="Iglesias-Rodriguez M.D."/>
            <person name="Jenkins J."/>
            <person name="Jones B.M."/>
            <person name="Lawson T."/>
            <person name="Leese F."/>
            <person name="Lindquist E."/>
            <person name="Lobanov A."/>
            <person name="Lomsadze A."/>
            <person name="Malik S.B."/>
            <person name="Marsh M.E."/>
            <person name="Mackinder L."/>
            <person name="Mock T."/>
            <person name="Mueller-Roeber B."/>
            <person name="Pagarete A."/>
            <person name="Parker M."/>
            <person name="Probert I."/>
            <person name="Quesneville H."/>
            <person name="Raines C."/>
            <person name="Rensing S.A."/>
            <person name="Riano-Pachon D.M."/>
            <person name="Richier S."/>
            <person name="Rokitta S."/>
            <person name="Shiraiwa Y."/>
            <person name="Soanes D.M."/>
            <person name="van der Giezen M."/>
            <person name="Wahlund T.M."/>
            <person name="Williams B."/>
            <person name="Wilson W."/>
            <person name="Wolfe G."/>
            <person name="Wurch L.L."/>
        </authorList>
    </citation>
    <scope>NUCLEOTIDE SEQUENCE</scope>
</reference>
<dbReference type="PaxDb" id="2903-EOD16266"/>
<keyword evidence="3" id="KW-0175">Coiled coil</keyword>
<dbReference type="HOGENOM" id="CLU_337850_0_0_1"/>
<dbReference type="SUPFAM" id="SSF56204">
    <property type="entry name" value="Hect, E3 ligase catalytic domain"/>
    <property type="match status" value="1"/>
</dbReference>
<dbReference type="KEGG" id="ehx:EMIHUDRAFT_210599"/>
<dbReference type="Proteomes" id="UP000013827">
    <property type="component" value="Unassembled WGS sequence"/>
</dbReference>
<evidence type="ECO:0000256" key="3">
    <source>
        <dbReference type="SAM" id="Coils"/>
    </source>
</evidence>
<organism evidence="6 7">
    <name type="scientific">Emiliania huxleyi (strain CCMP1516)</name>
    <dbReference type="NCBI Taxonomy" id="280463"/>
    <lineage>
        <taxon>Eukaryota</taxon>
        <taxon>Haptista</taxon>
        <taxon>Haptophyta</taxon>
        <taxon>Prymnesiophyceae</taxon>
        <taxon>Isochrysidales</taxon>
        <taxon>Noelaerhabdaceae</taxon>
        <taxon>Emiliania</taxon>
    </lineage>
</organism>